<evidence type="ECO:0000256" key="2">
    <source>
        <dbReference type="ARBA" id="ARBA00023277"/>
    </source>
</evidence>
<protein>
    <recommendedName>
        <fullName evidence="5">L-fucose isomerase C-terminal domain-containing protein</fullName>
    </recommendedName>
</protein>
<evidence type="ECO:0000256" key="1">
    <source>
        <dbReference type="ARBA" id="ARBA00023235"/>
    </source>
</evidence>
<dbReference type="SUPFAM" id="SSF53743">
    <property type="entry name" value="FucI/AraA N-terminal and middle domains"/>
    <property type="match status" value="1"/>
</dbReference>
<sequence length="402" mass="45312">MKVGVVFGVSELANPKAFEKKASEFMTKLAGEFEVVGGFFVSTKADFKEAKEEVNFNEVDAIVLYPLTGGTEGPLKEFFVYRRPVVIYGDPFNNSLAAGIELREYFRDRLVPSTLVKDFNELKAALLGYEDMRETLDKFLRMRIGLIGRISPWLINERFELPYTRISLKKFYEYYEATTDAEGWEVVEEIVGKAVEIREAQREDLIRAGRIYLAIKRILEDYRLDGFTIGCFDIVMKSKMTPCLALAMFNAQGIPAACEGELNALVGMMIARRFFDKPAFMGNIADYGDDYIILAHCTAPLIGRYIIRSHFESGTGVGVDVQLPKGKASLLKIRGRRAVVAGVEVAGQEHSDFRCRTQVRLKVEDAMDFIDGTLGNHHLLVYVDSEELADLLSELGFEVMLY</sequence>
<proteinExistence type="predicted"/>
<dbReference type="GeneID" id="13038069"/>
<evidence type="ECO:0000313" key="3">
    <source>
        <dbReference type="EMBL" id="AFL94602.1"/>
    </source>
</evidence>
<organism evidence="3 4">
    <name type="scientific">Thermococcus cleftensis (strain DSM 27260 / KACC 17922 / CL1)</name>
    <dbReference type="NCBI Taxonomy" id="163003"/>
    <lineage>
        <taxon>Archaea</taxon>
        <taxon>Methanobacteriati</taxon>
        <taxon>Methanobacteriota</taxon>
        <taxon>Thermococci</taxon>
        <taxon>Thermococcales</taxon>
        <taxon>Thermococcaceae</taxon>
        <taxon>Thermococcus</taxon>
    </lineage>
</organism>
<evidence type="ECO:0000313" key="4">
    <source>
        <dbReference type="Proteomes" id="UP000006064"/>
    </source>
</evidence>
<accession>I3ZSB8</accession>
<evidence type="ECO:0008006" key="5">
    <source>
        <dbReference type="Google" id="ProtNLM"/>
    </source>
</evidence>
<dbReference type="KEGG" id="thm:CL1_0391"/>
<dbReference type="HOGENOM" id="CLU_055583_0_0_2"/>
<dbReference type="PANTHER" id="PTHR36120:SF2">
    <property type="entry name" value="FUCOSE ISOMERASE"/>
    <property type="match status" value="1"/>
</dbReference>
<dbReference type="STRING" id="163003.CL1_0391"/>
<name>I3ZSB8_THECF</name>
<keyword evidence="4" id="KW-1185">Reference proteome</keyword>
<dbReference type="PANTHER" id="PTHR36120">
    <property type="entry name" value="FUCOSE ISOMERASE"/>
    <property type="match status" value="1"/>
</dbReference>
<dbReference type="GO" id="GO:0005737">
    <property type="term" value="C:cytoplasm"/>
    <property type="evidence" value="ECO:0007669"/>
    <property type="project" value="InterPro"/>
</dbReference>
<dbReference type="Proteomes" id="UP000006064">
    <property type="component" value="Chromosome"/>
</dbReference>
<keyword evidence="2" id="KW-0119">Carbohydrate metabolism</keyword>
<dbReference type="GO" id="GO:0005996">
    <property type="term" value="P:monosaccharide metabolic process"/>
    <property type="evidence" value="ECO:0007669"/>
    <property type="project" value="InterPro"/>
</dbReference>
<dbReference type="EMBL" id="CP003651">
    <property type="protein sequence ID" value="AFL94602.1"/>
    <property type="molecule type" value="Genomic_DNA"/>
</dbReference>
<keyword evidence="1" id="KW-0413">Isomerase</keyword>
<dbReference type="OrthoDB" id="26618at2157"/>
<dbReference type="GO" id="GO:0016861">
    <property type="term" value="F:intramolecular oxidoreductase activity, interconverting aldoses and ketoses"/>
    <property type="evidence" value="ECO:0007669"/>
    <property type="project" value="InterPro"/>
</dbReference>
<dbReference type="AlphaFoldDB" id="I3ZSB8"/>
<reference evidence="3 4" key="1">
    <citation type="journal article" date="2012" name="J. Bacteriol.">
        <title>Complete Genome Sequence of the Hyperthermophilic Archaeon Thermococcus sp. Strain CL1, Isolated from a Paralvinella sp. Polychaete Worm Collected from a Hydrothermal Vent.</title>
        <authorList>
            <person name="Jung J.H."/>
            <person name="Holden J.F."/>
            <person name="Seo D.H."/>
            <person name="Park K.H."/>
            <person name="Shin H."/>
            <person name="Ryu S."/>
            <person name="Lee J.H."/>
            <person name="Park C.S."/>
        </authorList>
    </citation>
    <scope>NUCLEOTIDE SEQUENCE [LARGE SCALE GENOMIC DNA]</scope>
    <source>
        <strain evidence="4">DSM 27260 / KACC 17922 / CL1</strain>
    </source>
</reference>
<dbReference type="RefSeq" id="WP_014788243.1">
    <property type="nucleotide sequence ID" value="NC_018015.1"/>
</dbReference>
<dbReference type="InterPro" id="IPR009015">
    <property type="entry name" value="Fucose_isomerase_N/cen_sf"/>
</dbReference>
<gene>
    <name evidence="3" type="ORF">CL1_0391</name>
</gene>